<sequence>MHVENNPDFKTVWQLAHDWVGEKPDQTDPHAISSELRIAIDRLIRAMGSKEISARWKGYKIFIDDSFLSFIFDFWHTIKFYQWLMHNKFSKDYLDNLYVKRNEVITWCDKVALLDPPPCWSPKTYTAIDPVISDQVDPDDENNSWYERITERRRQRVVCIELAKQLWEKNPDLNYEEMQKHPIMQEFGYSSTFSSKSFRNLVRTVASDSAQSPGAPTKSKD</sequence>
<dbReference type="Proteomes" id="UP000182882">
    <property type="component" value="Unassembled WGS sequence"/>
</dbReference>
<reference evidence="2" key="1">
    <citation type="submission" date="2016-10" db="EMBL/GenBank/DDBJ databases">
        <authorList>
            <person name="Varghese N."/>
            <person name="Submissions S."/>
        </authorList>
    </citation>
    <scope>NUCLEOTIDE SEQUENCE [LARGE SCALE GENOMIC DNA]</scope>
    <source>
        <strain evidence="2">Nm10</strain>
    </source>
</reference>
<protein>
    <submittedName>
        <fullName evidence="1">Uncharacterized protein</fullName>
    </submittedName>
</protein>
<evidence type="ECO:0000313" key="1">
    <source>
        <dbReference type="EMBL" id="SDT86095.1"/>
    </source>
</evidence>
<proteinExistence type="predicted"/>
<gene>
    <name evidence="1" type="ORF">SAMN05216406_1063</name>
</gene>
<organism evidence="1 2">
    <name type="scientific">Nitrosomonas ureae</name>
    <dbReference type="NCBI Taxonomy" id="44577"/>
    <lineage>
        <taxon>Bacteria</taxon>
        <taxon>Pseudomonadati</taxon>
        <taxon>Pseudomonadota</taxon>
        <taxon>Betaproteobacteria</taxon>
        <taxon>Nitrosomonadales</taxon>
        <taxon>Nitrosomonadaceae</taxon>
        <taxon>Nitrosomonas</taxon>
    </lineage>
</organism>
<keyword evidence="2" id="KW-1185">Reference proteome</keyword>
<dbReference type="RefSeq" id="WP_062558176.1">
    <property type="nucleotide sequence ID" value="NZ_CP013341.1"/>
</dbReference>
<evidence type="ECO:0000313" key="2">
    <source>
        <dbReference type="Proteomes" id="UP000182882"/>
    </source>
</evidence>
<dbReference type="KEGG" id="nur:ATY38_04070"/>
<accession>A0A1H2DTB6</accession>
<dbReference type="EMBL" id="FNLN01000006">
    <property type="protein sequence ID" value="SDT86095.1"/>
    <property type="molecule type" value="Genomic_DNA"/>
</dbReference>
<name>A0A1H2DTB6_9PROT</name>
<dbReference type="AlphaFoldDB" id="A0A1H2DTB6"/>